<name>A0ABN6M9U1_9BACT</name>
<dbReference type="Proteomes" id="UP000830055">
    <property type="component" value="Chromosome"/>
</dbReference>
<evidence type="ECO:0008006" key="3">
    <source>
        <dbReference type="Google" id="ProtNLM"/>
    </source>
</evidence>
<dbReference type="RefSeq" id="WP_284152144.1">
    <property type="nucleotide sequence ID" value="NZ_AP025516.1"/>
</dbReference>
<accession>A0ABN6M9U1</accession>
<sequence length="165" mass="18742">MKADPFGNLIDWGPVMQLIEELTEAGRLDECQPGLARILGFKGNWRLREETLKRVQLLHNPSEQVIRQVIKIMGDNNTYFEMRILACASLGALLVRRMHPFSPPLQALLRKTLATQLAVPQPGSFQEALVTVEEKARLYLFGTDADQRRHVEFRSLDSVGNWSVT</sequence>
<organism evidence="1 2">
    <name type="scientific">Desulfofustis limnaeus</name>
    <dbReference type="NCBI Taxonomy" id="2740163"/>
    <lineage>
        <taxon>Bacteria</taxon>
        <taxon>Pseudomonadati</taxon>
        <taxon>Thermodesulfobacteriota</taxon>
        <taxon>Desulfobulbia</taxon>
        <taxon>Desulfobulbales</taxon>
        <taxon>Desulfocapsaceae</taxon>
        <taxon>Desulfofustis</taxon>
    </lineage>
</organism>
<reference evidence="1 2" key="1">
    <citation type="submission" date="2022-01" db="EMBL/GenBank/DDBJ databases">
        <title>Desulfofustis limnae sp. nov., a novel mesophilic sulfate-reducing bacterium isolated from marsh soil.</title>
        <authorList>
            <person name="Watanabe M."/>
            <person name="Takahashi A."/>
            <person name="Kojima H."/>
            <person name="Fukui M."/>
        </authorList>
    </citation>
    <scope>NUCLEOTIDE SEQUENCE [LARGE SCALE GENOMIC DNA]</scope>
    <source>
        <strain evidence="1 2">PPLL</strain>
    </source>
</reference>
<dbReference type="EMBL" id="AP025516">
    <property type="protein sequence ID" value="BDD88809.1"/>
    <property type="molecule type" value="Genomic_DNA"/>
</dbReference>
<keyword evidence="2" id="KW-1185">Reference proteome</keyword>
<gene>
    <name evidence="1" type="ORF">DPPLL_31740</name>
</gene>
<evidence type="ECO:0000313" key="2">
    <source>
        <dbReference type="Proteomes" id="UP000830055"/>
    </source>
</evidence>
<protein>
    <recommendedName>
        <fullName evidence="3">HEAT repeat domain-containing protein</fullName>
    </recommendedName>
</protein>
<proteinExistence type="predicted"/>
<evidence type="ECO:0000313" key="1">
    <source>
        <dbReference type="EMBL" id="BDD88809.1"/>
    </source>
</evidence>